<feature type="compositionally biased region" description="Polar residues" evidence="3">
    <location>
        <begin position="1054"/>
        <end position="1088"/>
    </location>
</feature>
<dbReference type="Pfam" id="PF13946">
    <property type="entry name" value="DUF4214"/>
    <property type="match status" value="1"/>
</dbReference>
<keyword evidence="5" id="KW-0614">Plasmid</keyword>
<dbReference type="Gene3D" id="2.170.16.10">
    <property type="entry name" value="Hedgehog/Intein (Hint) domain"/>
    <property type="match status" value="1"/>
</dbReference>
<dbReference type="CDD" id="cd00081">
    <property type="entry name" value="Hint"/>
    <property type="match status" value="1"/>
</dbReference>
<evidence type="ECO:0000256" key="3">
    <source>
        <dbReference type="SAM" id="MobiDB-lite"/>
    </source>
</evidence>
<dbReference type="InterPro" id="IPR038255">
    <property type="entry name" value="PBS_linker_sf"/>
</dbReference>
<geneLocation type="plasmid" evidence="5 6">
    <name>pAb134-03</name>
</geneLocation>
<dbReference type="Pfam" id="PF00353">
    <property type="entry name" value="HemolysinCabind"/>
    <property type="match status" value="7"/>
</dbReference>
<comment type="subcellular location">
    <subcellularLocation>
        <location evidence="1">Secreted</location>
    </subcellularLocation>
</comment>
<reference evidence="5 6" key="1">
    <citation type="journal article" date="2021" name="Angew. Chem. Int. Ed. Engl.">
        <title>A novel family of nonribosomal peptides modulate collective behavior in Pseudovibrio bacteria isolated from marine sponges.</title>
        <authorList>
            <person name="Ioca L.P."/>
            <person name="Dai Y."/>
            <person name="Kunakom S."/>
            <person name="Diaz-Espinosa J."/>
            <person name="Krunic A."/>
            <person name="Crnkovic C.M."/>
            <person name="Orjala J."/>
            <person name="Sanchez L.M."/>
            <person name="Ferreira A.G."/>
            <person name="Berlinck R.G.S."/>
            <person name="Eustaquio A.S."/>
        </authorList>
    </citation>
    <scope>NUCLEOTIDE SEQUENCE [LARGE SCALE GENOMIC DNA]</scope>
    <source>
        <strain evidence="5 6">Ab134</strain>
        <plasmid evidence="5 6">pAb134-03</plasmid>
    </source>
</reference>
<feature type="region of interest" description="Disordered" evidence="3">
    <location>
        <begin position="1032"/>
        <end position="1088"/>
    </location>
</feature>
<dbReference type="InterPro" id="IPR010566">
    <property type="entry name" value="Haemolys_ca-bd"/>
</dbReference>
<dbReference type="EMBL" id="CP074129">
    <property type="protein sequence ID" value="QUS58995.1"/>
    <property type="molecule type" value="Genomic_DNA"/>
</dbReference>
<protein>
    <submittedName>
        <fullName evidence="5">DUF4214 domain-containing protein</fullName>
    </submittedName>
</protein>
<gene>
    <name evidence="5" type="ORF">KGB56_26220</name>
</gene>
<feature type="compositionally biased region" description="Gly residues" evidence="3">
    <location>
        <begin position="321"/>
        <end position="344"/>
    </location>
</feature>
<evidence type="ECO:0000313" key="5">
    <source>
        <dbReference type="EMBL" id="QUS58995.1"/>
    </source>
</evidence>
<sequence length="3223" mass="339251">MPDLKVDPKLLPTSKPDGELFNENYRTGYTNNQTRLDVTAPAATQVVRDLGKGVAPEIRVDASGAAGVPGVAGLSFKTETNVTDNKSSGKLSIAAGIWKADISISHNLEVDITVGIGGIAGIDLNGVIALAAEVGLGANVKIDNAVVEASDFGITGNLSGSAKIAGFGFEGKHKSTLTVDDLINNSLSHHWHEDGSTSSTGGNGSVTSGYIGGDKSSHSPDGSDYGGGGWGFNTSSYYGGLNASSGSDQNTSTAQANSGTTNNSGAAGYFGGSGPGDGSVSVGTGGASGRDNEKSGRPEPNYGRSDGGDDHSSSYGDRDAGGGSSYDGSGGSSYGNSDAGGGNSGPTRSDTTTGGDSRGTFGCFVAGTTILMADGSAKPIEQVCLEDQVMAFDGLGALEPREVTDLFIHGKRQVLDVDGVLTTPEHPFLRPDGSYKAVGQLQVGDQIVHADGSLHTIERIDEVEGRHTVYNFTVEGLHTYVAAGFRVHNIKPIILDLDGNGIQVTRLDQSTMFMDAGGDGLEHRTAWAASGDGVLFYDPDGRDAITEKRQFVFTEWDPTATSDMEALASVFDSNGDGVLSAEDAAFAKFKLLVTNPDGSTSVKTLTELGITQINLTADATNIELSDGSVIAGQTTFTRADGTTGTVGDMKLAASDMGYRVDQVESVDGAGARTLIATAYESDGSKAYEIHSLTSADGLVLTNRYDDNGDGVTNRIQSIVTVVGSDGSRTQTESNFAGSDMASAVLRSRTQTTTSADGNTLTIERDMTGGGWFDQREVRATQSDGSKAITISALAKDGSVITSRSETVSSDGSVRVDGHDQDGDGSADTNETHRVTVNGDNSRSETIAITNQDGSLRSHVKEDVSADGRTKVVERDLDGDGDTDTREELSITVAADGQTTSELAVKNGDGSLRSSTTTVQSADALTKTTTADQDGDGDIDLTIVDTTTIAADGSREQVVTQTNADGSVRSKTRETLGADKVSQQTFVDLNQNGSLEANEVVSSVVSSSTTQDRIATSWTRNADGSVNAKTVATTSADGLQTTTQTDRDGDGDTDVSVQDITSTDGEGNSTQTVTTRNSDGSLRSQAKVSTSADGLSVTTTTDVDGDGQIDARTVEVLAKETDGSTRQTRSDYAGDGSLISKQVVEESADRRVKTTRTDLDGDGNNDAVSIRTEQTDGSVSLQETSYANDGTALGQTLTTSSANGLTTSVARDLDGDLSADVTVTSVTTLNADGSKTTVQETRNADGSLRSQSTLSVSDDRLQSVTQTDDDGDGTFERSVQDTTVLKADGSTVRTSETRSDNGSLLSRTQASLSDDELSSVVKTDADGDGTYDLIKTTVAELQADGSLVTTVELRDGSGALRTRSVETVSDNERYRTSKVDVNGDGQADQITTQTVAEDGQVTTSVRTQSKDGELQSESVTLTSANGLSVTEQFDQDGDGVYEHRNETTRNLNGDGSQTTTTSLKGQDGTLLKHTVLEVSDDTLVSTRRDDLDGDGQSDRTTNNQTVIAADGSQTTTSSIKAQNGSLLSKTVSTMSADERSHTRSVDVDGNGHQDEVVSTVIGDDGVTTSTMAYYSESGGLLAKTVQSKSGNGLQTSTTLDLDGDGVTDRSISDVTVLLDDGSRTQTVTHMNGQGYAAARFETQTDDDGLSGQVRLDRDGNGIFETRSLFETDFASNGDVTRTTTTTDTGGALVAKTTVTTSGDGLHVSETTDFDGDGTTNRSVDRERGASGGGTETLTLSADDGQKLYGTTTVTSADERSRTSSIDLDGDGVTDQKIETQLDLSGNQTTTHSQLLGDGTAGTIVTQTTSANGHEQSYAFDLDGDGRADILRKTSISYDETGNQVKVFEEKDGDTLKYTSTTVTSGNGLTATTTVDSNGDGETDTTTVDETILGTDGSTTFTSTERYEGGSLRSSYQEVISADGRTVSKSYDFDGDGRKDKTEVTKTLADGSKTVTETAYSASGSAQKSFVTQTSSDGLTTTIVRDGITQTIARSVLNDGSYTWDNGVSSSSSNEHIKVSHEIDAHGLETWRIEKTANGSTTVSSQRFDEAAKNRLLQEAAQIYDSVLDRKMDTSEIEVLVQYADNSQLNHTELAQALLDSDEYTTRYGTLSDAGFVARAYQSTLGREPELEELATHLEDLDAGTLTRAQLSVDLARSVEHKVTGNNTGQTNNEDVFLFDLEKEKDLFASFGEEGPAIKTNDMEVKLGTDGADTLQIGSADAAFGGDGNDTITGGNSNDLLYGGDGDDIIKGNAGNDTIIGGAGDDFLRGGTGNDVFIWGAGDGNDFVSEGYDHGSDRLKLRDLNASDLQFTQSLTNPRDYVITNKTTGETVTLELSYRENGAGKNQGVNFIEFADGTVWDQNTMRAHAVLLGTSADDVITGDDHYGERIDGGDGDDTINGLRGNDTITGGAGDDLLRGGSGNDIYVFERGFGQDEVSDSSGTDLIRFQDGIMLSDLKIVSVNGDLKFYLIDPSQPDQPIEDIKNVLTIKNSAQIERFTFADGNDVAKIKVLTDGRLELSGNSSSELIIGSDHDDRIFGNAGNDTIIGGAGDDFLRGGTGNDVFIWGAGDGNDFVSEGYNHGSDRLKLKDLNASDLQFTQSLTNPRDYVITNKTTGETVTLELSYRENGAGKNQGVNFIEFADGTVWDQNTMRAHAVLLGTSADDVITGDDHYGERIDGGDGNDTIYGNAGNDTIIGGAGDDFLRGGTGNDVFIWGAGDGNDFVSEGYDHGSDRLKLRDLNASDLQFTQSLTNPRDYVITNKTTGETVTLELSYRENGAGKNQGVNFIEFADGTVWDQNTMRAHAVLLGTSADDVITGDDHYGERIDGGDGDDTINGLRGNDTITGGAGDDLLRGGSGNDIYVFERGFGQDEVSDSSGTDLIRFQDGIMLSDLKIVSVNGDLKFYLIDPSQPDQPIEDIKNVLTIKNSAQIERFTFADGNDVAKIKVLTDGRLELSGNSSSELIIGSDHDDRIFGNAGNDTIIGGAGDDFLRGGTGNDVFIWGAGDGNDFVSEGYNHGSDRLKLKDLNASDLQFTQSLTNPRDYVITNKTTGETVTLELSYRENGAGKNQGVNFIEFADGTVWDQNTMRAHAVLLGTSADDVITGDDHYGERIDGGDGNDTINGLRGNDTIIGGAGDDFLRGGSGNDIYVFEYGFGQDEVSDFATGAGSDDIISIDAELFADFTSVLAATKDVGGDTVIKLDDENSITLKGVSKIDLHVDDFQFI</sequence>
<dbReference type="Pfam" id="PF05203">
    <property type="entry name" value="Hom_end_hint"/>
    <property type="match status" value="1"/>
</dbReference>
<dbReference type="InterPro" id="IPR006141">
    <property type="entry name" value="Intein_N"/>
</dbReference>
<name>A0ABX8AWC5_9HYPH</name>
<dbReference type="InterPro" id="IPR050557">
    <property type="entry name" value="RTX_toxin/Mannuronan_C5-epim"/>
</dbReference>
<dbReference type="InterPro" id="IPR018511">
    <property type="entry name" value="Hemolysin-typ_Ca-bd_CS"/>
</dbReference>
<feature type="compositionally biased region" description="Low complexity" evidence="3">
    <location>
        <begin position="196"/>
        <end position="209"/>
    </location>
</feature>
<feature type="compositionally biased region" description="Gly residues" evidence="3">
    <location>
        <begin position="268"/>
        <end position="288"/>
    </location>
</feature>
<feature type="compositionally biased region" description="Polar residues" evidence="3">
    <location>
        <begin position="1247"/>
        <end position="1265"/>
    </location>
</feature>
<feature type="region of interest" description="Disordered" evidence="3">
    <location>
        <begin position="192"/>
        <end position="222"/>
    </location>
</feature>
<keyword evidence="6" id="KW-1185">Reference proteome</keyword>
<dbReference type="Gene3D" id="2.150.10.10">
    <property type="entry name" value="Serralysin-like metalloprotease, C-terminal"/>
    <property type="match status" value="5"/>
</dbReference>
<dbReference type="SMART" id="SM00306">
    <property type="entry name" value="HintN"/>
    <property type="match status" value="1"/>
</dbReference>
<dbReference type="PROSITE" id="PS00018">
    <property type="entry name" value="EF_HAND_1"/>
    <property type="match status" value="1"/>
</dbReference>
<dbReference type="PANTHER" id="PTHR38340">
    <property type="entry name" value="S-LAYER PROTEIN"/>
    <property type="match status" value="1"/>
</dbReference>
<dbReference type="InterPro" id="IPR011049">
    <property type="entry name" value="Serralysin-like_metalloprot_C"/>
</dbReference>
<dbReference type="InterPro" id="IPR007868">
    <property type="entry name" value="Hom_end_hint"/>
</dbReference>
<dbReference type="PROSITE" id="PS50818">
    <property type="entry name" value="INTEIN_C_TER"/>
    <property type="match status" value="1"/>
</dbReference>
<dbReference type="PROSITE" id="PS50817">
    <property type="entry name" value="INTEIN_N_TER"/>
    <property type="match status" value="1"/>
</dbReference>
<feature type="compositionally biased region" description="Low complexity" evidence="3">
    <location>
        <begin position="345"/>
        <end position="358"/>
    </location>
</feature>
<dbReference type="PRINTS" id="PR00313">
    <property type="entry name" value="CABNDNGRPT"/>
</dbReference>
<feature type="domain" description="Hint" evidence="4">
    <location>
        <begin position="361"/>
        <end position="451"/>
    </location>
</feature>
<evidence type="ECO:0000256" key="2">
    <source>
        <dbReference type="ARBA" id="ARBA00022525"/>
    </source>
</evidence>
<evidence type="ECO:0000259" key="4">
    <source>
        <dbReference type="SMART" id="SM00306"/>
    </source>
</evidence>
<dbReference type="SUPFAM" id="SSF69318">
    <property type="entry name" value="Integrin alpha N-terminal domain"/>
    <property type="match status" value="3"/>
</dbReference>
<dbReference type="InterPro" id="IPR018247">
    <property type="entry name" value="EF_Hand_1_Ca_BS"/>
</dbReference>
<feature type="compositionally biased region" description="Polar residues" evidence="3">
    <location>
        <begin position="1497"/>
        <end position="1534"/>
    </location>
</feature>
<keyword evidence="2" id="KW-0964">Secreted</keyword>
<organism evidence="5 6">
    <name type="scientific">Pseudovibrio brasiliensis</name>
    <dbReference type="NCBI Taxonomy" id="1898042"/>
    <lineage>
        <taxon>Bacteria</taxon>
        <taxon>Pseudomonadati</taxon>
        <taxon>Pseudomonadota</taxon>
        <taxon>Alphaproteobacteria</taxon>
        <taxon>Hyphomicrobiales</taxon>
        <taxon>Stappiaceae</taxon>
        <taxon>Pseudovibrio</taxon>
    </lineage>
</organism>
<evidence type="ECO:0000256" key="1">
    <source>
        <dbReference type="ARBA" id="ARBA00004613"/>
    </source>
</evidence>
<feature type="region of interest" description="Disordered" evidence="3">
    <location>
        <begin position="798"/>
        <end position="842"/>
    </location>
</feature>
<feature type="compositionally biased region" description="Basic and acidic residues" evidence="3">
    <location>
        <begin position="306"/>
        <end position="320"/>
    </location>
</feature>
<dbReference type="Pfam" id="PF06594">
    <property type="entry name" value="HCBP_related"/>
    <property type="match status" value="4"/>
</dbReference>
<feature type="region of interest" description="Disordered" evidence="3">
    <location>
        <begin position="1233"/>
        <end position="1277"/>
    </location>
</feature>
<dbReference type="Proteomes" id="UP000680706">
    <property type="component" value="Plasmid pAb134-03"/>
</dbReference>
<feature type="region of interest" description="Disordered" evidence="3">
    <location>
        <begin position="1485"/>
        <end position="1550"/>
    </location>
</feature>
<dbReference type="InterPro" id="IPR001343">
    <property type="entry name" value="Hemolysn_Ca-bd"/>
</dbReference>
<dbReference type="InterPro" id="IPR030934">
    <property type="entry name" value="Intein_C"/>
</dbReference>
<dbReference type="Gene3D" id="1.10.3130.20">
    <property type="entry name" value="Phycobilisome linker domain"/>
    <property type="match status" value="1"/>
</dbReference>
<feature type="region of interest" description="Disordered" evidence="3">
    <location>
        <begin position="265"/>
        <end position="358"/>
    </location>
</feature>
<feature type="compositionally biased region" description="Basic and acidic residues" evidence="3">
    <location>
        <begin position="1535"/>
        <end position="1550"/>
    </location>
</feature>
<dbReference type="Pfam" id="PF07591">
    <property type="entry name" value="PT-HINT"/>
    <property type="match status" value="1"/>
</dbReference>
<evidence type="ECO:0000313" key="6">
    <source>
        <dbReference type="Proteomes" id="UP000680706"/>
    </source>
</evidence>
<dbReference type="SUPFAM" id="SSF51120">
    <property type="entry name" value="beta-Roll"/>
    <property type="match status" value="7"/>
</dbReference>
<accession>A0ABX8AWC5</accession>
<dbReference type="InterPro" id="IPR036844">
    <property type="entry name" value="Hint_dom_sf"/>
</dbReference>
<dbReference type="PANTHER" id="PTHR38340:SF1">
    <property type="entry name" value="S-LAYER PROTEIN"/>
    <property type="match status" value="1"/>
</dbReference>
<dbReference type="InterPro" id="IPR028994">
    <property type="entry name" value="Integrin_alpha_N"/>
</dbReference>
<feature type="compositionally biased region" description="Polar residues" evidence="3">
    <location>
        <begin position="799"/>
        <end position="811"/>
    </location>
</feature>
<dbReference type="InterPro" id="IPR025282">
    <property type="entry name" value="DUF4214"/>
</dbReference>
<feature type="region of interest" description="Disordered" evidence="3">
    <location>
        <begin position="1702"/>
        <end position="1739"/>
    </location>
</feature>
<proteinExistence type="predicted"/>
<dbReference type="PROSITE" id="PS00330">
    <property type="entry name" value="HEMOLYSIN_CALCIUM"/>
    <property type="match status" value="14"/>
</dbReference>
<dbReference type="InterPro" id="IPR003587">
    <property type="entry name" value="Hint_dom_N"/>
</dbReference>
<dbReference type="NCBIfam" id="TIGR01443">
    <property type="entry name" value="intein_Cterm"/>
    <property type="match status" value="1"/>
</dbReference>
<dbReference type="SUPFAM" id="SSF51294">
    <property type="entry name" value="Hedgehog/intein (Hint) domain"/>
    <property type="match status" value="1"/>
</dbReference>
<feature type="region of interest" description="Disordered" evidence="3">
    <location>
        <begin position="955"/>
        <end position="975"/>
    </location>
</feature>